<dbReference type="EMBL" id="AQQR01000023">
    <property type="protein sequence ID" value="OWU68115.1"/>
    <property type="molecule type" value="Genomic_DNA"/>
</dbReference>
<sequence length="103" mass="11356">MVIDVGGFFLGFGEKPVALPLSAPKFLLSERGDALRVHLPLTEDERIQCRDILADAMPEPGTRHPARARRREDHCAGLSGMNEAEHDADATWQCYMPAGQEPT</sequence>
<keyword evidence="2" id="KW-1185">Reference proteome</keyword>
<reference evidence="1 2" key="1">
    <citation type="submission" date="2013-04" db="EMBL/GenBank/DDBJ databases">
        <title>Oceanicola sp. 22II1-22F33 Genome Sequencing.</title>
        <authorList>
            <person name="Lai Q."/>
            <person name="Li G."/>
            <person name="Shao Z."/>
        </authorList>
    </citation>
    <scope>NUCLEOTIDE SEQUENCE [LARGE SCALE GENOMIC DNA]</scope>
    <source>
        <strain evidence="1 2">22II1-22F33</strain>
    </source>
</reference>
<proteinExistence type="predicted"/>
<accession>A0A225NBN7</accession>
<evidence type="ECO:0000313" key="2">
    <source>
        <dbReference type="Proteomes" id="UP000215377"/>
    </source>
</evidence>
<dbReference type="RefSeq" id="WP_088652585.1">
    <property type="nucleotide sequence ID" value="NZ_AQQR01000023.1"/>
</dbReference>
<evidence type="ECO:0000313" key="1">
    <source>
        <dbReference type="EMBL" id="OWU68115.1"/>
    </source>
</evidence>
<gene>
    <name evidence="1" type="ORF">ATO3_24805</name>
</gene>
<comment type="caution">
    <text evidence="1">The sequence shown here is derived from an EMBL/GenBank/DDBJ whole genome shotgun (WGS) entry which is preliminary data.</text>
</comment>
<organism evidence="1 2">
    <name type="scientific">Marinibacterium profundimaris</name>
    <dbReference type="NCBI Taxonomy" id="1679460"/>
    <lineage>
        <taxon>Bacteria</taxon>
        <taxon>Pseudomonadati</taxon>
        <taxon>Pseudomonadota</taxon>
        <taxon>Alphaproteobacteria</taxon>
        <taxon>Rhodobacterales</taxon>
        <taxon>Paracoccaceae</taxon>
        <taxon>Marinibacterium</taxon>
    </lineage>
</organism>
<protein>
    <submittedName>
        <fullName evidence="1">Uncharacterized protein</fullName>
    </submittedName>
</protein>
<dbReference type="AlphaFoldDB" id="A0A225NBN7"/>
<dbReference type="OrthoDB" id="7876889at2"/>
<name>A0A225NBN7_9RHOB</name>
<dbReference type="Proteomes" id="UP000215377">
    <property type="component" value="Unassembled WGS sequence"/>
</dbReference>